<dbReference type="GO" id="GO:0005524">
    <property type="term" value="F:ATP binding"/>
    <property type="evidence" value="ECO:0007669"/>
    <property type="project" value="UniProtKB-KW"/>
</dbReference>
<keyword evidence="9" id="KW-1133">Transmembrane helix</keyword>
<gene>
    <name evidence="12" type="ORF">EBN88_26805</name>
</gene>
<keyword evidence="7" id="KW-0067">ATP-binding</keyword>
<dbReference type="EMBL" id="RFFJ01000241">
    <property type="protein sequence ID" value="RMI30278.1"/>
    <property type="molecule type" value="Genomic_DNA"/>
</dbReference>
<dbReference type="InterPro" id="IPR036890">
    <property type="entry name" value="HATPase_C_sf"/>
</dbReference>
<dbReference type="Proteomes" id="UP000278673">
    <property type="component" value="Unassembled WGS sequence"/>
</dbReference>
<dbReference type="InterPro" id="IPR050482">
    <property type="entry name" value="Sensor_HK_TwoCompSys"/>
</dbReference>
<proteinExistence type="predicted"/>
<evidence type="ECO:0000259" key="10">
    <source>
        <dbReference type="Pfam" id="PF02518"/>
    </source>
</evidence>
<keyword evidence="6 12" id="KW-0418">Kinase</keyword>
<keyword evidence="9" id="KW-0472">Membrane</keyword>
<dbReference type="GO" id="GO:0016020">
    <property type="term" value="C:membrane"/>
    <property type="evidence" value="ECO:0007669"/>
    <property type="project" value="InterPro"/>
</dbReference>
<feature type="transmembrane region" description="Helical" evidence="9">
    <location>
        <begin position="12"/>
        <end position="33"/>
    </location>
</feature>
<feature type="transmembrane region" description="Helical" evidence="9">
    <location>
        <begin position="106"/>
        <end position="126"/>
    </location>
</feature>
<sequence>MPAPPRPHRHDLWIALVGLGTGLVAILFELYTLNPHQTSEVLRLPGLLVICAAELWRRTLPRTALAAAAPALVIDAFTGGSLPVLVMFTDVIYAAVLYGPTRFGRVVVSGSTLFSAAGTVAILAWLREPEALVLGASLFGITVAPSWTGLLLREYRDKAAAERLRAEQTALLAEMDRAQAVAAERARMARELHDIVANHLSAIAIHSTAALSLGRPETSMEALHVIRKNSTQGLTEMRRLIGLLRTSDAERPPEANPTLDGLDALLKRAAVGDASGALSFVGRDEREAGLRLPAPVELAAYRIVQESLTNAVKHAAPGRVEVHLGHRDERLTVTVTSPYHQDTASRAPGTGSGLVGMAERAELLRGSFTAGPVNEPTGTSSWRVAAELPLVEGHSTA</sequence>
<comment type="catalytic activity">
    <reaction evidence="1">
        <text>ATP + protein L-histidine = ADP + protein N-phospho-L-histidine.</text>
        <dbReference type="EC" id="2.7.13.3"/>
    </reaction>
</comment>
<keyword evidence="5" id="KW-0547">Nucleotide-binding</keyword>
<evidence type="ECO:0000256" key="4">
    <source>
        <dbReference type="ARBA" id="ARBA00022679"/>
    </source>
</evidence>
<dbReference type="Gene3D" id="1.20.5.1930">
    <property type="match status" value="1"/>
</dbReference>
<keyword evidence="13" id="KW-1185">Reference proteome</keyword>
<keyword evidence="4" id="KW-0808">Transferase</keyword>
<dbReference type="AlphaFoldDB" id="A0A3M2L6W5"/>
<protein>
    <recommendedName>
        <fullName evidence="2">histidine kinase</fullName>
        <ecNumber evidence="2">2.7.13.3</ecNumber>
    </recommendedName>
</protein>
<dbReference type="GO" id="GO:0000155">
    <property type="term" value="F:phosphorelay sensor kinase activity"/>
    <property type="evidence" value="ECO:0007669"/>
    <property type="project" value="InterPro"/>
</dbReference>
<evidence type="ECO:0000256" key="1">
    <source>
        <dbReference type="ARBA" id="ARBA00000085"/>
    </source>
</evidence>
<evidence type="ECO:0000256" key="3">
    <source>
        <dbReference type="ARBA" id="ARBA00022553"/>
    </source>
</evidence>
<evidence type="ECO:0000259" key="11">
    <source>
        <dbReference type="Pfam" id="PF07730"/>
    </source>
</evidence>
<evidence type="ECO:0000256" key="9">
    <source>
        <dbReference type="SAM" id="Phobius"/>
    </source>
</evidence>
<dbReference type="SUPFAM" id="SSF55874">
    <property type="entry name" value="ATPase domain of HSP90 chaperone/DNA topoisomerase II/histidine kinase"/>
    <property type="match status" value="1"/>
</dbReference>
<dbReference type="PANTHER" id="PTHR24421">
    <property type="entry name" value="NITRATE/NITRITE SENSOR PROTEIN NARX-RELATED"/>
    <property type="match status" value="1"/>
</dbReference>
<evidence type="ECO:0000256" key="7">
    <source>
        <dbReference type="ARBA" id="ARBA00022840"/>
    </source>
</evidence>
<dbReference type="GO" id="GO:0046983">
    <property type="term" value="F:protein dimerization activity"/>
    <property type="evidence" value="ECO:0007669"/>
    <property type="project" value="InterPro"/>
</dbReference>
<evidence type="ECO:0000256" key="8">
    <source>
        <dbReference type="ARBA" id="ARBA00023012"/>
    </source>
</evidence>
<dbReference type="PANTHER" id="PTHR24421:SF10">
    <property type="entry name" value="NITRATE_NITRITE SENSOR PROTEIN NARQ"/>
    <property type="match status" value="1"/>
</dbReference>
<evidence type="ECO:0000313" key="13">
    <source>
        <dbReference type="Proteomes" id="UP000278673"/>
    </source>
</evidence>
<keyword evidence="9" id="KW-0812">Transmembrane</keyword>
<dbReference type="CDD" id="cd16917">
    <property type="entry name" value="HATPase_UhpB-NarQ-NarX-like"/>
    <property type="match status" value="1"/>
</dbReference>
<feature type="domain" description="Signal transduction histidine kinase subgroup 3 dimerisation and phosphoacceptor" evidence="11">
    <location>
        <begin position="184"/>
        <end position="248"/>
    </location>
</feature>
<evidence type="ECO:0000313" key="12">
    <source>
        <dbReference type="EMBL" id="RMI30278.1"/>
    </source>
</evidence>
<accession>A0A3M2L6W5</accession>
<comment type="caution">
    <text evidence="12">The sequence shown here is derived from an EMBL/GenBank/DDBJ whole genome shotgun (WGS) entry which is preliminary data.</text>
</comment>
<dbReference type="InterPro" id="IPR011712">
    <property type="entry name" value="Sig_transdc_His_kin_sub3_dim/P"/>
</dbReference>
<keyword evidence="8" id="KW-0902">Two-component regulatory system</keyword>
<dbReference type="Gene3D" id="3.30.565.10">
    <property type="entry name" value="Histidine kinase-like ATPase, C-terminal domain"/>
    <property type="match status" value="1"/>
</dbReference>
<evidence type="ECO:0000256" key="6">
    <source>
        <dbReference type="ARBA" id="ARBA00022777"/>
    </source>
</evidence>
<feature type="domain" description="Histidine kinase/HSP90-like ATPase" evidence="10">
    <location>
        <begin position="298"/>
        <end position="380"/>
    </location>
</feature>
<dbReference type="RefSeq" id="WP_122399627.1">
    <property type="nucleotide sequence ID" value="NZ_RFFJ01000241.1"/>
</dbReference>
<name>A0A3M2L6W5_9ACTN</name>
<evidence type="ECO:0000256" key="5">
    <source>
        <dbReference type="ARBA" id="ARBA00022741"/>
    </source>
</evidence>
<organism evidence="12 13">
    <name type="scientific">Streptomyces triticirhizae</name>
    <dbReference type="NCBI Taxonomy" id="2483353"/>
    <lineage>
        <taxon>Bacteria</taxon>
        <taxon>Bacillati</taxon>
        <taxon>Actinomycetota</taxon>
        <taxon>Actinomycetes</taxon>
        <taxon>Kitasatosporales</taxon>
        <taxon>Streptomycetaceae</taxon>
        <taxon>Streptomyces</taxon>
    </lineage>
</organism>
<dbReference type="InterPro" id="IPR003594">
    <property type="entry name" value="HATPase_dom"/>
</dbReference>
<dbReference type="EC" id="2.7.13.3" evidence="2"/>
<keyword evidence="3" id="KW-0597">Phosphoprotein</keyword>
<dbReference type="Pfam" id="PF07730">
    <property type="entry name" value="HisKA_3"/>
    <property type="match status" value="1"/>
</dbReference>
<evidence type="ECO:0000256" key="2">
    <source>
        <dbReference type="ARBA" id="ARBA00012438"/>
    </source>
</evidence>
<feature type="transmembrane region" description="Helical" evidence="9">
    <location>
        <begin position="132"/>
        <end position="152"/>
    </location>
</feature>
<reference evidence="12 13" key="1">
    <citation type="submission" date="2018-10" db="EMBL/GenBank/DDBJ databases">
        <title>Isolation, diversity and antifungal activity of actinobacteria from wheat.</title>
        <authorList>
            <person name="Han C."/>
        </authorList>
    </citation>
    <scope>NUCLEOTIDE SEQUENCE [LARGE SCALE GENOMIC DNA]</scope>
    <source>
        <strain evidence="12 13">NEAU-YY642</strain>
    </source>
</reference>
<dbReference type="Pfam" id="PF02518">
    <property type="entry name" value="HATPase_c"/>
    <property type="match status" value="1"/>
</dbReference>
<feature type="transmembrane region" description="Helical" evidence="9">
    <location>
        <begin position="80"/>
        <end position="99"/>
    </location>
</feature>